<keyword evidence="6" id="KW-1185">Reference proteome</keyword>
<dbReference type="InterPro" id="IPR001926">
    <property type="entry name" value="TrpB-like_PALP"/>
</dbReference>
<dbReference type="SUPFAM" id="SSF53686">
    <property type="entry name" value="Tryptophan synthase beta subunit-like PLP-dependent enzymes"/>
    <property type="match status" value="1"/>
</dbReference>
<accession>A0ABU9DG01</accession>
<dbReference type="Pfam" id="PF00291">
    <property type="entry name" value="PALP"/>
    <property type="match status" value="1"/>
</dbReference>
<dbReference type="Gene3D" id="3.40.50.1100">
    <property type="match status" value="2"/>
</dbReference>
<dbReference type="EMBL" id="JBBPCC010000003">
    <property type="protein sequence ID" value="MEK8127802.1"/>
    <property type="molecule type" value="Genomic_DNA"/>
</dbReference>
<protein>
    <submittedName>
        <fullName evidence="5">D-cysteine desulfhydrase family protein</fullName>
        <ecNumber evidence="5">4.4.1.-</ecNumber>
    </submittedName>
</protein>
<evidence type="ECO:0000256" key="3">
    <source>
        <dbReference type="ARBA" id="ARBA00022898"/>
    </source>
</evidence>
<name>A0ABU9DG01_9BACL</name>
<keyword evidence="5" id="KW-0456">Lyase</keyword>
<dbReference type="Proteomes" id="UP001469365">
    <property type="component" value="Unassembled WGS sequence"/>
</dbReference>
<sequence length="339" mass="35743">MSLSKVRELPRFPLGLWPTPLQEASRLSELLGARLLIKREDMTGLGAGGNKARKLEFHLGHALQEGATHLVTTGAIQSNHAFLTAAASGIAGLKAHLVLSGEQPADRSRGNVLLDRLVGAEFTFVPSSGVNDSVRIKEQMGAVGQRIEAEGGRALLIPEGGTDLLGTLGYAVALDELAGQLEELGLRHVLVAVAAGTCGTLAGLLTGTHLTEHKVQIDVLGVSISGFTQLKRAKTARLVNEALQWSGSSHTITAEDVRLDDRFVGDGYASMTEEGSEAIRLTAQQEGILLDPVYTGKAMAGLLSLGRAGELQAYEAVVFLHTGGLPLLFHYGTDLYGLG</sequence>
<evidence type="ECO:0000259" key="4">
    <source>
        <dbReference type="Pfam" id="PF00291"/>
    </source>
</evidence>
<keyword evidence="3" id="KW-0663">Pyridoxal phosphate</keyword>
<proteinExistence type="inferred from homology"/>
<gene>
    <name evidence="5" type="ORF">WMW72_07705</name>
</gene>
<evidence type="ECO:0000256" key="2">
    <source>
        <dbReference type="ARBA" id="ARBA00008639"/>
    </source>
</evidence>
<dbReference type="RefSeq" id="WP_341414851.1">
    <property type="nucleotide sequence ID" value="NZ_JBBPCC010000003.1"/>
</dbReference>
<comment type="cofactor">
    <cofactor evidence="1">
        <name>pyridoxal 5'-phosphate</name>
        <dbReference type="ChEBI" id="CHEBI:597326"/>
    </cofactor>
</comment>
<dbReference type="PANTHER" id="PTHR43780">
    <property type="entry name" value="1-AMINOCYCLOPROPANE-1-CARBOXYLATE DEAMINASE-RELATED"/>
    <property type="match status" value="1"/>
</dbReference>
<feature type="domain" description="Tryptophan synthase beta chain-like PALP" evidence="4">
    <location>
        <begin position="15"/>
        <end position="323"/>
    </location>
</feature>
<dbReference type="GO" id="GO:0016829">
    <property type="term" value="F:lyase activity"/>
    <property type="evidence" value="ECO:0007669"/>
    <property type="project" value="UniProtKB-KW"/>
</dbReference>
<dbReference type="InterPro" id="IPR036052">
    <property type="entry name" value="TrpB-like_PALP_sf"/>
</dbReference>
<evidence type="ECO:0000313" key="6">
    <source>
        <dbReference type="Proteomes" id="UP001469365"/>
    </source>
</evidence>
<dbReference type="PIRSF" id="PIRSF006278">
    <property type="entry name" value="ACCD_DCysDesulf"/>
    <property type="match status" value="1"/>
</dbReference>
<comment type="caution">
    <text evidence="5">The sequence shown here is derived from an EMBL/GenBank/DDBJ whole genome shotgun (WGS) entry which is preliminary data.</text>
</comment>
<reference evidence="5 6" key="1">
    <citation type="submission" date="2024-04" db="EMBL/GenBank/DDBJ databases">
        <title>draft genome sequnece of Paenibacillus filicis.</title>
        <authorList>
            <person name="Kim D.-U."/>
        </authorList>
    </citation>
    <scope>NUCLEOTIDE SEQUENCE [LARGE SCALE GENOMIC DNA]</scope>
    <source>
        <strain evidence="5 6">KACC14197</strain>
    </source>
</reference>
<dbReference type="PANTHER" id="PTHR43780:SF2">
    <property type="entry name" value="1-AMINOCYCLOPROPANE-1-CARBOXYLATE DEAMINASE-RELATED"/>
    <property type="match status" value="1"/>
</dbReference>
<organism evidence="5 6">
    <name type="scientific">Paenibacillus filicis</name>
    <dbReference type="NCBI Taxonomy" id="669464"/>
    <lineage>
        <taxon>Bacteria</taxon>
        <taxon>Bacillati</taxon>
        <taxon>Bacillota</taxon>
        <taxon>Bacilli</taxon>
        <taxon>Bacillales</taxon>
        <taxon>Paenibacillaceae</taxon>
        <taxon>Paenibacillus</taxon>
    </lineage>
</organism>
<comment type="similarity">
    <text evidence="2">Belongs to the ACC deaminase/D-cysteine desulfhydrase family.</text>
</comment>
<dbReference type="InterPro" id="IPR027278">
    <property type="entry name" value="ACCD_DCysDesulf"/>
</dbReference>
<evidence type="ECO:0000313" key="5">
    <source>
        <dbReference type="EMBL" id="MEK8127802.1"/>
    </source>
</evidence>
<dbReference type="EC" id="4.4.1.-" evidence="5"/>
<evidence type="ECO:0000256" key="1">
    <source>
        <dbReference type="ARBA" id="ARBA00001933"/>
    </source>
</evidence>